<reference evidence="1 2" key="1">
    <citation type="submission" date="2020-03" db="EMBL/GenBank/DDBJ databases">
        <title>Sequencing the genomes of 1000 actinobacteria strains.</title>
        <authorList>
            <person name="Klenk H.-P."/>
        </authorList>
    </citation>
    <scope>NUCLEOTIDE SEQUENCE [LARGE SCALE GENOMIC DNA]</scope>
    <source>
        <strain evidence="1 2">DSM 16403</strain>
    </source>
</reference>
<dbReference type="AlphaFoldDB" id="A0A846RVU8"/>
<organism evidence="1 2">
    <name type="scientific">Arthrobacter pigmenti</name>
    <dbReference type="NCBI Taxonomy" id="271432"/>
    <lineage>
        <taxon>Bacteria</taxon>
        <taxon>Bacillati</taxon>
        <taxon>Actinomycetota</taxon>
        <taxon>Actinomycetes</taxon>
        <taxon>Micrococcales</taxon>
        <taxon>Micrococcaceae</taxon>
        <taxon>Arthrobacter</taxon>
    </lineage>
</organism>
<dbReference type="EMBL" id="JAATJL010000001">
    <property type="protein sequence ID" value="NJC23715.1"/>
    <property type="molecule type" value="Genomic_DNA"/>
</dbReference>
<evidence type="ECO:0000313" key="1">
    <source>
        <dbReference type="EMBL" id="NJC23715.1"/>
    </source>
</evidence>
<protein>
    <submittedName>
        <fullName evidence="1">Flavin-dependent dehydrogenase</fullName>
    </submittedName>
</protein>
<name>A0A846RVU8_9MICC</name>
<proteinExistence type="predicted"/>
<accession>A0A846RVU8</accession>
<comment type="caution">
    <text evidence="1">The sequence shown here is derived from an EMBL/GenBank/DDBJ whole genome shotgun (WGS) entry which is preliminary data.</text>
</comment>
<sequence>MSGSTLALVMAMAGRAVYLDRLEGPGVPILQSRLKS</sequence>
<gene>
    <name evidence="1" type="ORF">BJ994_002791</name>
</gene>
<dbReference type="Proteomes" id="UP000547458">
    <property type="component" value="Unassembled WGS sequence"/>
</dbReference>
<keyword evidence="2" id="KW-1185">Reference proteome</keyword>
<evidence type="ECO:0000313" key="2">
    <source>
        <dbReference type="Proteomes" id="UP000547458"/>
    </source>
</evidence>